<comment type="caution">
    <text evidence="6">The sequence shown here is derived from an EMBL/GenBank/DDBJ whole genome shotgun (WGS) entry which is preliminary data.</text>
</comment>
<keyword evidence="7" id="KW-1185">Reference proteome</keyword>
<dbReference type="InterPro" id="IPR029016">
    <property type="entry name" value="GAF-like_dom_sf"/>
</dbReference>
<name>A0ABW2JIS2_9ACTN</name>
<keyword evidence="3" id="KW-0805">Transcription regulation</keyword>
<dbReference type="SUPFAM" id="SSF52172">
    <property type="entry name" value="CheY-like"/>
    <property type="match status" value="1"/>
</dbReference>
<dbReference type="RefSeq" id="WP_381830687.1">
    <property type="nucleotide sequence ID" value="NZ_JBHTCF010000005.1"/>
</dbReference>
<dbReference type="Proteomes" id="UP001596523">
    <property type="component" value="Unassembled WGS sequence"/>
</dbReference>
<dbReference type="Pfam" id="PF13185">
    <property type="entry name" value="GAF_2"/>
    <property type="match status" value="1"/>
</dbReference>
<evidence type="ECO:0000313" key="6">
    <source>
        <dbReference type="EMBL" id="MFC7305335.1"/>
    </source>
</evidence>
<keyword evidence="4" id="KW-0804">Transcription</keyword>
<reference evidence="7" key="1">
    <citation type="journal article" date="2019" name="Int. J. Syst. Evol. Microbiol.">
        <title>The Global Catalogue of Microorganisms (GCM) 10K type strain sequencing project: providing services to taxonomists for standard genome sequencing and annotation.</title>
        <authorList>
            <consortium name="The Broad Institute Genomics Platform"/>
            <consortium name="The Broad Institute Genome Sequencing Center for Infectious Disease"/>
            <person name="Wu L."/>
            <person name="Ma J."/>
        </authorList>
    </citation>
    <scope>NUCLEOTIDE SEQUENCE [LARGE SCALE GENOMIC DNA]</scope>
    <source>
        <strain evidence="7">SYNS20</strain>
    </source>
</reference>
<dbReference type="InterPro" id="IPR011006">
    <property type="entry name" value="CheY-like_superfamily"/>
</dbReference>
<organism evidence="6 7">
    <name type="scientific">Streptomyces monticola</name>
    <dbReference type="NCBI Taxonomy" id="2666263"/>
    <lineage>
        <taxon>Bacteria</taxon>
        <taxon>Bacillati</taxon>
        <taxon>Actinomycetota</taxon>
        <taxon>Actinomycetes</taxon>
        <taxon>Kitasatosporales</taxon>
        <taxon>Streptomycetaceae</taxon>
        <taxon>Streptomyces</taxon>
    </lineage>
</organism>
<evidence type="ECO:0000256" key="2">
    <source>
        <dbReference type="ARBA" id="ARBA00022777"/>
    </source>
</evidence>
<dbReference type="Pfam" id="PF03861">
    <property type="entry name" value="ANTAR"/>
    <property type="match status" value="1"/>
</dbReference>
<accession>A0ABW2JIS2</accession>
<dbReference type="Gene3D" id="3.30.450.40">
    <property type="match status" value="1"/>
</dbReference>
<dbReference type="Gene3D" id="1.10.10.10">
    <property type="entry name" value="Winged helix-like DNA-binding domain superfamily/Winged helix DNA-binding domain"/>
    <property type="match status" value="1"/>
</dbReference>
<sequence length="271" mass="29197">MSGPMVDTSGPEDVPYGPGAAELRELRLAAAFLEAADTLADDFDLATYLRRLSDHCVELLGARAAGAVLIGGSRGTGEAQVSLAASSSHEDWVLGLLEVQRHGGPCLESYTTRAVVPPLQLARPEVLERWPHFTSYARNHDVTTTYAVPLRRDDLVLGALNLFTDTPHPTTEVRLAQALADAAAIGLTHQRDLHGYQTIAEQLQSALSSRVLIEQAKGMLAERWQVSVDAAFHALRSYARRARLPLGKVAQALLSGALDDSQLPRGGPKRP</sequence>
<feature type="domain" description="ANTAR" evidence="5">
    <location>
        <begin position="193"/>
        <end position="254"/>
    </location>
</feature>
<dbReference type="PROSITE" id="PS50921">
    <property type="entry name" value="ANTAR"/>
    <property type="match status" value="1"/>
</dbReference>
<dbReference type="InterPro" id="IPR005561">
    <property type="entry name" value="ANTAR"/>
</dbReference>
<gene>
    <name evidence="6" type="ORF">ACFQVC_14010</name>
</gene>
<dbReference type="SMART" id="SM01012">
    <property type="entry name" value="ANTAR"/>
    <property type="match status" value="1"/>
</dbReference>
<dbReference type="InterPro" id="IPR012074">
    <property type="entry name" value="GAF_ANTAR"/>
</dbReference>
<dbReference type="SUPFAM" id="SSF55781">
    <property type="entry name" value="GAF domain-like"/>
    <property type="match status" value="1"/>
</dbReference>
<evidence type="ECO:0000256" key="3">
    <source>
        <dbReference type="ARBA" id="ARBA00023015"/>
    </source>
</evidence>
<evidence type="ECO:0000256" key="1">
    <source>
        <dbReference type="ARBA" id="ARBA00022679"/>
    </source>
</evidence>
<evidence type="ECO:0000259" key="5">
    <source>
        <dbReference type="PROSITE" id="PS50921"/>
    </source>
</evidence>
<keyword evidence="2" id="KW-0418">Kinase</keyword>
<dbReference type="InterPro" id="IPR003018">
    <property type="entry name" value="GAF"/>
</dbReference>
<dbReference type="InterPro" id="IPR036388">
    <property type="entry name" value="WH-like_DNA-bd_sf"/>
</dbReference>
<evidence type="ECO:0000256" key="4">
    <source>
        <dbReference type="ARBA" id="ARBA00023163"/>
    </source>
</evidence>
<dbReference type="PIRSF" id="PIRSF036625">
    <property type="entry name" value="GAF_ANTAR"/>
    <property type="match status" value="1"/>
</dbReference>
<evidence type="ECO:0000313" key="7">
    <source>
        <dbReference type="Proteomes" id="UP001596523"/>
    </source>
</evidence>
<proteinExistence type="predicted"/>
<protein>
    <submittedName>
        <fullName evidence="6">ANTAR domain-containing protein</fullName>
    </submittedName>
</protein>
<dbReference type="EMBL" id="JBHTCF010000005">
    <property type="protein sequence ID" value="MFC7305335.1"/>
    <property type="molecule type" value="Genomic_DNA"/>
</dbReference>
<keyword evidence="1" id="KW-0808">Transferase</keyword>